<feature type="transmembrane region" description="Helical" evidence="7">
    <location>
        <begin position="186"/>
        <end position="205"/>
    </location>
</feature>
<feature type="transmembrane region" description="Helical" evidence="7">
    <location>
        <begin position="278"/>
        <end position="297"/>
    </location>
</feature>
<feature type="transmembrane region" description="Helical" evidence="7">
    <location>
        <begin position="309"/>
        <end position="332"/>
    </location>
</feature>
<evidence type="ECO:0000256" key="6">
    <source>
        <dbReference type="ARBA" id="ARBA00023136"/>
    </source>
</evidence>
<dbReference type="InterPro" id="IPR020846">
    <property type="entry name" value="MFS_dom"/>
</dbReference>
<evidence type="ECO:0000256" key="2">
    <source>
        <dbReference type="ARBA" id="ARBA00022448"/>
    </source>
</evidence>
<evidence type="ECO:0000259" key="8">
    <source>
        <dbReference type="PROSITE" id="PS50850"/>
    </source>
</evidence>
<dbReference type="PANTHER" id="PTHR43045:SF7">
    <property type="entry name" value="MAJOR FACILITATOR SUPERFAMILY TRANSPORTER"/>
    <property type="match status" value="1"/>
</dbReference>
<gene>
    <name evidence="9" type="ORF">COA71_11780</name>
</gene>
<dbReference type="Proteomes" id="UP000228987">
    <property type="component" value="Unassembled WGS sequence"/>
</dbReference>
<comment type="caution">
    <text evidence="9">The sequence shown here is derived from an EMBL/GenBank/DDBJ whole genome shotgun (WGS) entry which is preliminary data.</text>
</comment>
<dbReference type="InterPro" id="IPR036259">
    <property type="entry name" value="MFS_trans_sf"/>
</dbReference>
<evidence type="ECO:0000256" key="5">
    <source>
        <dbReference type="ARBA" id="ARBA00022989"/>
    </source>
</evidence>
<dbReference type="CDD" id="cd17369">
    <property type="entry name" value="MFS_ShiA_like"/>
    <property type="match status" value="1"/>
</dbReference>
<dbReference type="GO" id="GO:0022857">
    <property type="term" value="F:transmembrane transporter activity"/>
    <property type="evidence" value="ECO:0007669"/>
    <property type="project" value="InterPro"/>
</dbReference>
<feature type="transmembrane region" description="Helical" evidence="7">
    <location>
        <begin position="151"/>
        <end position="174"/>
    </location>
</feature>
<keyword evidence="4 7" id="KW-0812">Transmembrane</keyword>
<evidence type="ECO:0000256" key="3">
    <source>
        <dbReference type="ARBA" id="ARBA00022475"/>
    </source>
</evidence>
<dbReference type="PROSITE" id="PS50850">
    <property type="entry name" value="MFS"/>
    <property type="match status" value="1"/>
</dbReference>
<organism evidence="9 10">
    <name type="scientific">SAR86 cluster bacterium</name>
    <dbReference type="NCBI Taxonomy" id="2030880"/>
    <lineage>
        <taxon>Bacteria</taxon>
        <taxon>Pseudomonadati</taxon>
        <taxon>Pseudomonadota</taxon>
        <taxon>Gammaproteobacteria</taxon>
        <taxon>SAR86 cluster</taxon>
    </lineage>
</organism>
<keyword evidence="5 7" id="KW-1133">Transmembrane helix</keyword>
<dbReference type="EMBL" id="NVWI01000010">
    <property type="protein sequence ID" value="PCJ40182.1"/>
    <property type="molecule type" value="Genomic_DNA"/>
</dbReference>
<protein>
    <submittedName>
        <fullName evidence="9">MFS transporter</fullName>
    </submittedName>
</protein>
<dbReference type="PROSITE" id="PS00217">
    <property type="entry name" value="SUGAR_TRANSPORT_2"/>
    <property type="match status" value="1"/>
</dbReference>
<proteinExistence type="predicted"/>
<evidence type="ECO:0000256" key="7">
    <source>
        <dbReference type="SAM" id="Phobius"/>
    </source>
</evidence>
<feature type="transmembrane region" description="Helical" evidence="7">
    <location>
        <begin position="51"/>
        <end position="74"/>
    </location>
</feature>
<dbReference type="InterPro" id="IPR005829">
    <property type="entry name" value="Sugar_transporter_CS"/>
</dbReference>
<feature type="transmembrane region" description="Helical" evidence="7">
    <location>
        <begin position="86"/>
        <end position="104"/>
    </location>
</feature>
<keyword evidence="2" id="KW-0813">Transport</keyword>
<evidence type="ECO:0000256" key="4">
    <source>
        <dbReference type="ARBA" id="ARBA00022692"/>
    </source>
</evidence>
<dbReference type="GO" id="GO:0005886">
    <property type="term" value="C:plasma membrane"/>
    <property type="evidence" value="ECO:0007669"/>
    <property type="project" value="UniProtKB-SubCell"/>
</dbReference>
<feature type="transmembrane region" description="Helical" evidence="7">
    <location>
        <begin position="515"/>
        <end position="537"/>
    </location>
</feature>
<reference evidence="10" key="1">
    <citation type="submission" date="2017-08" db="EMBL/GenBank/DDBJ databases">
        <title>A dynamic microbial community with high functional redundancy inhabits the cold, oxic subseafloor aquifer.</title>
        <authorList>
            <person name="Tully B.J."/>
            <person name="Wheat C.G."/>
            <person name="Glazer B.T."/>
            <person name="Huber J.A."/>
        </authorList>
    </citation>
    <scope>NUCLEOTIDE SEQUENCE [LARGE SCALE GENOMIC DNA]</scope>
</reference>
<feature type="transmembrane region" description="Helical" evidence="7">
    <location>
        <begin position="448"/>
        <end position="467"/>
    </location>
</feature>
<keyword evidence="6 7" id="KW-0472">Membrane</keyword>
<keyword evidence="3" id="KW-1003">Cell membrane</keyword>
<feature type="transmembrane region" description="Helical" evidence="7">
    <location>
        <begin position="488"/>
        <end position="509"/>
    </location>
</feature>
<feature type="domain" description="Major facilitator superfamily (MFS) profile" evidence="8">
    <location>
        <begin position="14"/>
        <end position="541"/>
    </location>
</feature>
<feature type="transmembrane region" description="Helical" evidence="7">
    <location>
        <begin position="14"/>
        <end position="39"/>
    </location>
</feature>
<dbReference type="Gene3D" id="1.20.1250.20">
    <property type="entry name" value="MFS general substrate transporter like domains"/>
    <property type="match status" value="2"/>
</dbReference>
<comment type="subcellular location">
    <subcellularLocation>
        <location evidence="1">Cell membrane</location>
        <topology evidence="1">Multi-pass membrane protein</topology>
    </subcellularLocation>
</comment>
<dbReference type="PANTHER" id="PTHR43045">
    <property type="entry name" value="SHIKIMATE TRANSPORTER"/>
    <property type="match status" value="1"/>
</dbReference>
<dbReference type="AlphaFoldDB" id="A0A2A5C8N1"/>
<evidence type="ECO:0000313" key="10">
    <source>
        <dbReference type="Proteomes" id="UP000228987"/>
    </source>
</evidence>
<accession>A0A2A5C8N1</accession>
<sequence>MDSTQEETRKLRRIVFATSAGTVFEAYDFILFGSLAPIISVQFFSGVNPTAAFIFTLMTFAAGFVVRPLGALVFGSMGDRTGRKKAFLITIAMMGGATFAIGLLPTYATIGIWAPILLIALRMIQGLAFGGEYGGAVVYTAEHAPDNKRGLFVGFIQTAAGFALFASFLIIFLTRSALGDESFEAWGWRIPFLLSIFLLAISLWIRMSLEESPMFQKMLAEGKAAKRPLREAFGQWKHLKLVILVLLGLMMLQGIVFYTAHFYSQFFITQILKLPTGTMTIVMLVVTGISVPFYLFFSWLSDRVGRKPIILAGGILAVVSGFPLFNAMTAVVNPALAEAQQSSPIVIMADPAECSVQLDPVGQADFISSCDIAKSTFATLGVSYSNQEAQANALTIISIGESTVESVDGANLSADELEIAKAQFQTRLNEALRNAGYPEGVNVDEVNLVLLGLLIFPLIIASTMTYAPCSAMAVELFPTRIRYTGLSLPYHIGSGWFGGFLPAIAFAMVAANGSIYFGLWYPTIMAAISVLVLAFLLPETKGRNLNDI</sequence>
<dbReference type="SUPFAM" id="SSF103473">
    <property type="entry name" value="MFS general substrate transporter"/>
    <property type="match status" value="1"/>
</dbReference>
<feature type="transmembrane region" description="Helical" evidence="7">
    <location>
        <begin position="110"/>
        <end position="130"/>
    </location>
</feature>
<feature type="transmembrane region" description="Helical" evidence="7">
    <location>
        <begin position="239"/>
        <end position="258"/>
    </location>
</feature>
<dbReference type="Pfam" id="PF00083">
    <property type="entry name" value="Sugar_tr"/>
    <property type="match status" value="2"/>
</dbReference>
<dbReference type="FunFam" id="1.20.1250.20:FF:000001">
    <property type="entry name" value="Dicarboxylate MFS transporter"/>
    <property type="match status" value="1"/>
</dbReference>
<dbReference type="InterPro" id="IPR005828">
    <property type="entry name" value="MFS_sugar_transport-like"/>
</dbReference>
<name>A0A2A5C8N1_9GAMM</name>
<evidence type="ECO:0000256" key="1">
    <source>
        <dbReference type="ARBA" id="ARBA00004651"/>
    </source>
</evidence>
<evidence type="ECO:0000313" key="9">
    <source>
        <dbReference type="EMBL" id="PCJ40182.1"/>
    </source>
</evidence>